<dbReference type="EMBL" id="JBHMCA010000042">
    <property type="protein sequence ID" value="MFB9445291.1"/>
    <property type="molecule type" value="Genomic_DNA"/>
</dbReference>
<evidence type="ECO:0000313" key="3">
    <source>
        <dbReference type="Proteomes" id="UP001589608"/>
    </source>
</evidence>
<organism evidence="2 3">
    <name type="scientific">Dactylosporangium vinaceum</name>
    <dbReference type="NCBI Taxonomy" id="53362"/>
    <lineage>
        <taxon>Bacteria</taxon>
        <taxon>Bacillati</taxon>
        <taxon>Actinomycetota</taxon>
        <taxon>Actinomycetes</taxon>
        <taxon>Micromonosporales</taxon>
        <taxon>Micromonosporaceae</taxon>
        <taxon>Dactylosporangium</taxon>
    </lineage>
</organism>
<evidence type="ECO:0000259" key="1">
    <source>
        <dbReference type="Pfam" id="PF11716"/>
    </source>
</evidence>
<dbReference type="RefSeq" id="WP_246656260.1">
    <property type="nucleotide sequence ID" value="NZ_CP061913.1"/>
</dbReference>
<feature type="domain" description="Mycothiol-dependent maleylpyruvate isomerase metal-binding" evidence="1">
    <location>
        <begin position="20"/>
        <end position="153"/>
    </location>
</feature>
<reference evidence="2 3" key="1">
    <citation type="submission" date="2024-09" db="EMBL/GenBank/DDBJ databases">
        <authorList>
            <person name="Sun Q."/>
            <person name="Mori K."/>
        </authorList>
    </citation>
    <scope>NUCLEOTIDE SEQUENCE [LARGE SCALE GENOMIC DNA]</scope>
    <source>
        <strain evidence="2 3">JCM 3307</strain>
    </source>
</reference>
<dbReference type="InterPro" id="IPR024344">
    <property type="entry name" value="MDMPI_metal-binding"/>
</dbReference>
<proteinExistence type="predicted"/>
<evidence type="ECO:0000313" key="2">
    <source>
        <dbReference type="EMBL" id="MFB9445291.1"/>
    </source>
</evidence>
<protein>
    <submittedName>
        <fullName evidence="2">Maleylpyruvate isomerase N-terminal domain-containing protein</fullName>
    </submittedName>
</protein>
<dbReference type="InterPro" id="IPR034660">
    <property type="entry name" value="DinB/YfiT-like"/>
</dbReference>
<sequence>MSMPYRDAVTALDAAYGGVCDLAAALSPDDLLAPSRCRGWLVADVLFHLLGDAQRALVALHTPAPGPADTDHVTYWRSFPPGGGGGGWAVRRAASAFDGAEIVRLWRETAAAAVQAARGADPAGFVRTQGKVLAVADLLATFVLEAVVHHLDMTVALPAAPPPAAAAVELAGRTLVGLGGEPHPTSVAFVLEATGRVPSEDPRFPLLG</sequence>
<accession>A0ABV5M8S5</accession>
<dbReference type="NCBIfam" id="TIGR03083">
    <property type="entry name" value="maleylpyruvate isomerase family mycothiol-dependent enzyme"/>
    <property type="match status" value="1"/>
</dbReference>
<keyword evidence="3" id="KW-1185">Reference proteome</keyword>
<gene>
    <name evidence="2" type="ORF">ACFFTR_19625</name>
</gene>
<keyword evidence="2" id="KW-0413">Isomerase</keyword>
<dbReference type="GO" id="GO:0016853">
    <property type="term" value="F:isomerase activity"/>
    <property type="evidence" value="ECO:0007669"/>
    <property type="project" value="UniProtKB-KW"/>
</dbReference>
<dbReference type="Pfam" id="PF11716">
    <property type="entry name" value="MDMPI_N"/>
    <property type="match status" value="1"/>
</dbReference>
<comment type="caution">
    <text evidence="2">The sequence shown here is derived from an EMBL/GenBank/DDBJ whole genome shotgun (WGS) entry which is preliminary data.</text>
</comment>
<dbReference type="SUPFAM" id="SSF109854">
    <property type="entry name" value="DinB/YfiT-like putative metalloenzymes"/>
    <property type="match status" value="1"/>
</dbReference>
<name>A0ABV5M8S5_9ACTN</name>
<dbReference type="Gene3D" id="1.20.120.450">
    <property type="entry name" value="dinb family like domain"/>
    <property type="match status" value="1"/>
</dbReference>
<dbReference type="InterPro" id="IPR017517">
    <property type="entry name" value="Maleyloyr_isom"/>
</dbReference>
<dbReference type="Proteomes" id="UP001589608">
    <property type="component" value="Unassembled WGS sequence"/>
</dbReference>